<dbReference type="Gene3D" id="2.30.42.10">
    <property type="match status" value="1"/>
</dbReference>
<dbReference type="EMBL" id="PCRP01000022">
    <property type="protein sequence ID" value="PIP23782.1"/>
    <property type="molecule type" value="Genomic_DNA"/>
</dbReference>
<dbReference type="InterPro" id="IPR051201">
    <property type="entry name" value="Chloro_Bact_Ser_Proteases"/>
</dbReference>
<dbReference type="PANTHER" id="PTHR43343">
    <property type="entry name" value="PEPTIDASE S12"/>
    <property type="match status" value="1"/>
</dbReference>
<dbReference type="SUPFAM" id="SSF50494">
    <property type="entry name" value="Trypsin-like serine proteases"/>
    <property type="match status" value="1"/>
</dbReference>
<accession>A0A2G9YX44</accession>
<dbReference type="InterPro" id="IPR043504">
    <property type="entry name" value="Peptidase_S1_PA_chymotrypsin"/>
</dbReference>
<evidence type="ECO:0000256" key="2">
    <source>
        <dbReference type="ARBA" id="ARBA00022670"/>
    </source>
</evidence>
<name>A0A2G9YX44_9BACT</name>
<evidence type="ECO:0000256" key="1">
    <source>
        <dbReference type="ARBA" id="ARBA00010541"/>
    </source>
</evidence>
<dbReference type="Proteomes" id="UP000230273">
    <property type="component" value="Unassembled WGS sequence"/>
</dbReference>
<reference evidence="5 6" key="1">
    <citation type="submission" date="2017-09" db="EMBL/GenBank/DDBJ databases">
        <title>Depth-based differentiation of microbial function through sediment-hosted aquifers and enrichment of novel symbionts in the deep terrestrial subsurface.</title>
        <authorList>
            <person name="Probst A.J."/>
            <person name="Ladd B."/>
            <person name="Jarett J.K."/>
            <person name="Geller-Mcgrath D.E."/>
            <person name="Sieber C.M."/>
            <person name="Emerson J.B."/>
            <person name="Anantharaman K."/>
            <person name="Thomas B.C."/>
            <person name="Malmstrom R."/>
            <person name="Stieglmeier M."/>
            <person name="Klingl A."/>
            <person name="Woyke T."/>
            <person name="Ryan C.M."/>
            <person name="Banfield J.F."/>
        </authorList>
    </citation>
    <scope>NUCLEOTIDE SEQUENCE [LARGE SCALE GENOMIC DNA]</scope>
    <source>
        <strain evidence="5">CG23_combo_of_CG06-09_8_20_14_all_38_19</strain>
    </source>
</reference>
<protein>
    <recommendedName>
        <fullName evidence="4">PDZ domain-containing protein</fullName>
    </recommendedName>
</protein>
<dbReference type="SUPFAM" id="SSF50156">
    <property type="entry name" value="PDZ domain-like"/>
    <property type="match status" value="1"/>
</dbReference>
<dbReference type="PRINTS" id="PR00834">
    <property type="entry name" value="PROTEASES2C"/>
</dbReference>
<dbReference type="InterPro" id="IPR009003">
    <property type="entry name" value="Peptidase_S1_PA"/>
</dbReference>
<dbReference type="GO" id="GO:0004252">
    <property type="term" value="F:serine-type endopeptidase activity"/>
    <property type="evidence" value="ECO:0007669"/>
    <property type="project" value="InterPro"/>
</dbReference>
<dbReference type="Pfam" id="PF13180">
    <property type="entry name" value="PDZ_2"/>
    <property type="match status" value="1"/>
</dbReference>
<evidence type="ECO:0000259" key="4">
    <source>
        <dbReference type="Pfam" id="PF13180"/>
    </source>
</evidence>
<sequence length="341" mass="36791">MNEQTSITETIKKVLPAVVSINISKNVTVFENAIGPYANGFEEFFVIPRKKKKIKVGGGSGFVVGSSGIVLTNRHVLEDPGAEYLVMLNDDRKFPVQVLAKDPINDVTILRIPAENLPVIELGDSSGLELGQTAIAFGNALGTFKDTVSVGVVSGLSREIMAGSAISGEITRLRGLIQTDAAINPGNSGGPLIDINGRAIGINAAMVFGAQSIGFALPINAAKKDLEDLKNFGKIRQPFLGLRYILVNRDFQEKNSLPVDYGALVVSEPIPDGFAVIPGGPAERAGLQEFDLILECQNEKISMENTLQDILQKFEIGQNINLKVLRKRKEQILNVILGEKR</sequence>
<dbReference type="Pfam" id="PF13365">
    <property type="entry name" value="Trypsin_2"/>
    <property type="match status" value="1"/>
</dbReference>
<evidence type="ECO:0000313" key="5">
    <source>
        <dbReference type="EMBL" id="PIP23782.1"/>
    </source>
</evidence>
<dbReference type="InterPro" id="IPR036034">
    <property type="entry name" value="PDZ_sf"/>
</dbReference>
<evidence type="ECO:0000313" key="6">
    <source>
        <dbReference type="Proteomes" id="UP000230273"/>
    </source>
</evidence>
<comment type="caution">
    <text evidence="5">The sequence shown here is derived from an EMBL/GenBank/DDBJ whole genome shotgun (WGS) entry which is preliminary data.</text>
</comment>
<evidence type="ECO:0000256" key="3">
    <source>
        <dbReference type="ARBA" id="ARBA00022801"/>
    </source>
</evidence>
<feature type="domain" description="PDZ" evidence="4">
    <location>
        <begin position="256"/>
        <end position="336"/>
    </location>
</feature>
<dbReference type="GO" id="GO:0006508">
    <property type="term" value="P:proteolysis"/>
    <property type="evidence" value="ECO:0007669"/>
    <property type="project" value="UniProtKB-KW"/>
</dbReference>
<dbReference type="InterPro" id="IPR001478">
    <property type="entry name" value="PDZ"/>
</dbReference>
<proteinExistence type="inferred from homology"/>
<organism evidence="5 6">
    <name type="scientific">Candidatus Nealsonbacteria bacterium CG23_combo_of_CG06-09_8_20_14_all_38_19</name>
    <dbReference type="NCBI Taxonomy" id="1974721"/>
    <lineage>
        <taxon>Bacteria</taxon>
        <taxon>Candidatus Nealsoniibacteriota</taxon>
    </lineage>
</organism>
<dbReference type="AlphaFoldDB" id="A0A2G9YX44"/>
<gene>
    <name evidence="5" type="ORF">COX36_01450</name>
</gene>
<dbReference type="Gene3D" id="2.40.10.10">
    <property type="entry name" value="Trypsin-like serine proteases"/>
    <property type="match status" value="2"/>
</dbReference>
<keyword evidence="3" id="KW-0378">Hydrolase</keyword>
<dbReference type="InterPro" id="IPR001940">
    <property type="entry name" value="Peptidase_S1C"/>
</dbReference>
<keyword evidence="2" id="KW-0645">Protease</keyword>
<dbReference type="CDD" id="cd06779">
    <property type="entry name" value="cpPDZ_Deg_HtrA-like"/>
    <property type="match status" value="1"/>
</dbReference>
<comment type="similarity">
    <text evidence="1">Belongs to the peptidase S1C family.</text>
</comment>
<dbReference type="PANTHER" id="PTHR43343:SF3">
    <property type="entry name" value="PROTEASE DO-LIKE 8, CHLOROPLASTIC"/>
    <property type="match status" value="1"/>
</dbReference>